<keyword evidence="6" id="KW-0653">Protein transport</keyword>
<evidence type="ECO:0000313" key="10">
    <source>
        <dbReference type="WBParaSite" id="OFLC_0000852101-mRNA-1"/>
    </source>
</evidence>
<proteinExistence type="inferred from homology"/>
<accession>A0A183HM10</accession>
<organism evidence="10">
    <name type="scientific">Onchocerca flexuosa</name>
    <dbReference type="NCBI Taxonomy" id="387005"/>
    <lineage>
        <taxon>Eukaryota</taxon>
        <taxon>Metazoa</taxon>
        <taxon>Ecdysozoa</taxon>
        <taxon>Nematoda</taxon>
        <taxon>Chromadorea</taxon>
        <taxon>Rhabditida</taxon>
        <taxon>Spirurina</taxon>
        <taxon>Spiruromorpha</taxon>
        <taxon>Filarioidea</taxon>
        <taxon>Onchocercidae</taxon>
        <taxon>Onchocerca</taxon>
    </lineage>
</organism>
<dbReference type="STRING" id="387005.A0A183HM10"/>
<reference evidence="10" key="1">
    <citation type="submission" date="2016-06" db="UniProtKB">
        <authorList>
            <consortium name="WormBaseParasite"/>
        </authorList>
    </citation>
    <scope>IDENTIFICATION</scope>
</reference>
<keyword evidence="5" id="KW-0963">Cytoplasm</keyword>
<evidence type="ECO:0000256" key="2">
    <source>
        <dbReference type="ARBA" id="ARBA00004496"/>
    </source>
</evidence>
<dbReference type="EMBL" id="UZAJ01009709">
    <property type="protein sequence ID" value="VDO56096.1"/>
    <property type="molecule type" value="Genomic_DNA"/>
</dbReference>
<dbReference type="GO" id="GO:0005643">
    <property type="term" value="C:nuclear pore"/>
    <property type="evidence" value="ECO:0007669"/>
    <property type="project" value="TreeGrafter"/>
</dbReference>
<evidence type="ECO:0000256" key="4">
    <source>
        <dbReference type="ARBA" id="ARBA00022448"/>
    </source>
</evidence>
<dbReference type="PANTHER" id="PTHR12596">
    <property type="entry name" value="EXPORTIN 4,7-RELATED"/>
    <property type="match status" value="1"/>
</dbReference>
<protein>
    <submittedName>
        <fullName evidence="10">Transmembrane protein</fullName>
    </submittedName>
</protein>
<dbReference type="GO" id="GO:0005737">
    <property type="term" value="C:cytoplasm"/>
    <property type="evidence" value="ECO:0007669"/>
    <property type="project" value="UniProtKB-SubCell"/>
</dbReference>
<name>A0A183HM10_9BILA</name>
<dbReference type="PANTHER" id="PTHR12596:SF2">
    <property type="entry name" value="EXPORTIN-7 ISOFORM X1"/>
    <property type="match status" value="1"/>
</dbReference>
<dbReference type="InterPro" id="IPR044189">
    <property type="entry name" value="XPO4/7-like"/>
</dbReference>
<evidence type="ECO:0000313" key="9">
    <source>
        <dbReference type="Proteomes" id="UP000267606"/>
    </source>
</evidence>
<evidence type="ECO:0000256" key="1">
    <source>
        <dbReference type="ARBA" id="ARBA00004123"/>
    </source>
</evidence>
<dbReference type="WBParaSite" id="OFLC_0000852101-mRNA-1">
    <property type="protein sequence ID" value="OFLC_0000852101-mRNA-1"/>
    <property type="gene ID" value="OFLC_0000852101"/>
</dbReference>
<reference evidence="8 9" key="2">
    <citation type="submission" date="2018-11" db="EMBL/GenBank/DDBJ databases">
        <authorList>
            <consortium name="Pathogen Informatics"/>
        </authorList>
    </citation>
    <scope>NUCLEOTIDE SEQUENCE [LARGE SCALE GENOMIC DNA]</scope>
</reference>
<keyword evidence="9" id="KW-1185">Reference proteome</keyword>
<comment type="similarity">
    <text evidence="3">Belongs to the exportin family.</text>
</comment>
<evidence type="ECO:0000256" key="7">
    <source>
        <dbReference type="ARBA" id="ARBA00023242"/>
    </source>
</evidence>
<dbReference type="Proteomes" id="UP000267606">
    <property type="component" value="Unassembled WGS sequence"/>
</dbReference>
<evidence type="ECO:0000256" key="3">
    <source>
        <dbReference type="ARBA" id="ARBA00009466"/>
    </source>
</evidence>
<comment type="subcellular location">
    <subcellularLocation>
        <location evidence="2">Cytoplasm</location>
    </subcellularLocation>
    <subcellularLocation>
        <location evidence="1">Nucleus</location>
    </subcellularLocation>
</comment>
<keyword evidence="7" id="KW-0539">Nucleus</keyword>
<keyword evidence="4" id="KW-0813">Transport</keyword>
<evidence type="ECO:0000313" key="8">
    <source>
        <dbReference type="EMBL" id="VDO56096.1"/>
    </source>
</evidence>
<sequence>MFGRSSDYWFFILPYPIHGVFFREITRVMLPCSHIFLFYYSTCDVQVVSMTIGFETVTKQRKTASSFRDGYLFDIFELSTSMLRKTVNGSRINERELSTVSCLLQLSLNCLSFDFIGSLADETNDDNATVQVPTLWRLGYFLHLFEIKKKLKLFCSH</sequence>
<dbReference type="GO" id="GO:0006611">
    <property type="term" value="P:protein export from nucleus"/>
    <property type="evidence" value="ECO:0007669"/>
    <property type="project" value="TreeGrafter"/>
</dbReference>
<evidence type="ECO:0000256" key="6">
    <source>
        <dbReference type="ARBA" id="ARBA00022927"/>
    </source>
</evidence>
<evidence type="ECO:0000256" key="5">
    <source>
        <dbReference type="ARBA" id="ARBA00022490"/>
    </source>
</evidence>
<dbReference type="GO" id="GO:0005049">
    <property type="term" value="F:nuclear export signal receptor activity"/>
    <property type="evidence" value="ECO:0007669"/>
    <property type="project" value="InterPro"/>
</dbReference>
<dbReference type="AlphaFoldDB" id="A0A183HM10"/>
<gene>
    <name evidence="8" type="ORF">OFLC_LOCUS8522</name>
</gene>